<organism evidence="3 4">
    <name type="scientific">Candidatus Giovannonibacteria bacterium GW2011_GWB1_47_6b</name>
    <dbReference type="NCBI Taxonomy" id="1618655"/>
    <lineage>
        <taxon>Bacteria</taxon>
        <taxon>Candidatus Giovannoniibacteriota</taxon>
    </lineage>
</organism>
<evidence type="ECO:0000313" key="3">
    <source>
        <dbReference type="EMBL" id="KKU76282.1"/>
    </source>
</evidence>
<reference evidence="3 4" key="1">
    <citation type="journal article" date="2015" name="Nature">
        <title>rRNA introns, odd ribosomes, and small enigmatic genomes across a large radiation of phyla.</title>
        <authorList>
            <person name="Brown C.T."/>
            <person name="Hug L.A."/>
            <person name="Thomas B.C."/>
            <person name="Sharon I."/>
            <person name="Castelle C.J."/>
            <person name="Singh A."/>
            <person name="Wilkins M.J."/>
            <person name="Williams K.H."/>
            <person name="Banfield J.F."/>
        </authorList>
    </citation>
    <scope>NUCLEOTIDE SEQUENCE [LARGE SCALE GENOMIC DNA]</scope>
</reference>
<name>A0A0G1T3H4_9BACT</name>
<comment type="caution">
    <text evidence="3">The sequence shown here is derived from an EMBL/GenBank/DDBJ whole genome shotgun (WGS) entry which is preliminary data.</text>
</comment>
<feature type="transmembrane region" description="Helical" evidence="2">
    <location>
        <begin position="25"/>
        <end position="46"/>
    </location>
</feature>
<gene>
    <name evidence="3" type="ORF">UY02_C0026G0004</name>
</gene>
<sequence length="107" mass="11655">MDQQQQSQMQQSPIMAGNDKPAQHLLIIAILVVVLIVLGGIAFWILSNRTELVEPPMVIQQPSVPAPAPVSSPSDDSQGAIEQDLNAAKDPDLDQEFRDIDSELNNL</sequence>
<keyword evidence="2" id="KW-0812">Transmembrane</keyword>
<keyword evidence="2" id="KW-0472">Membrane</keyword>
<evidence type="ECO:0000256" key="1">
    <source>
        <dbReference type="SAM" id="MobiDB-lite"/>
    </source>
</evidence>
<accession>A0A0G1T3H4</accession>
<feature type="compositionally biased region" description="Basic and acidic residues" evidence="1">
    <location>
        <begin position="87"/>
        <end position="101"/>
    </location>
</feature>
<evidence type="ECO:0000256" key="2">
    <source>
        <dbReference type="SAM" id="Phobius"/>
    </source>
</evidence>
<protein>
    <submittedName>
        <fullName evidence="3">Uncharacterized protein</fullName>
    </submittedName>
</protein>
<dbReference type="Proteomes" id="UP000034682">
    <property type="component" value="Unassembled WGS sequence"/>
</dbReference>
<proteinExistence type="predicted"/>
<evidence type="ECO:0000313" key="4">
    <source>
        <dbReference type="Proteomes" id="UP000034682"/>
    </source>
</evidence>
<keyword evidence="2" id="KW-1133">Transmembrane helix</keyword>
<dbReference type="AlphaFoldDB" id="A0A0G1T3H4"/>
<feature type="region of interest" description="Disordered" evidence="1">
    <location>
        <begin position="61"/>
        <end position="107"/>
    </location>
</feature>
<dbReference type="EMBL" id="LCOK01000026">
    <property type="protein sequence ID" value="KKU76282.1"/>
    <property type="molecule type" value="Genomic_DNA"/>
</dbReference>